<dbReference type="Gene3D" id="1.10.340.70">
    <property type="match status" value="1"/>
</dbReference>
<reference evidence="2 3" key="1">
    <citation type="submission" date="2015-04" db="EMBL/GenBank/DDBJ databases">
        <title>Lasius niger genome sequencing.</title>
        <authorList>
            <person name="Konorov E.A."/>
            <person name="Nikitin M.A."/>
            <person name="Kirill M.V."/>
            <person name="Chang P."/>
        </authorList>
    </citation>
    <scope>NUCLEOTIDE SEQUENCE [LARGE SCALE GENOMIC DNA]</scope>
    <source>
        <tissue evidence="2">Whole</tissue>
    </source>
</reference>
<evidence type="ECO:0000259" key="1">
    <source>
        <dbReference type="Pfam" id="PF17921"/>
    </source>
</evidence>
<dbReference type="InterPro" id="IPR041588">
    <property type="entry name" value="Integrase_H2C2"/>
</dbReference>
<comment type="caution">
    <text evidence="2">The sequence shown here is derived from an EMBL/GenBank/DDBJ whole genome shotgun (WGS) entry which is preliminary data.</text>
</comment>
<feature type="domain" description="Integrase zinc-binding" evidence="1">
    <location>
        <begin position="258"/>
        <end position="299"/>
    </location>
</feature>
<dbReference type="Proteomes" id="UP000036403">
    <property type="component" value="Unassembled WGS sequence"/>
</dbReference>
<protein>
    <submittedName>
        <fullName evidence="2">Integrase core domain protein</fullName>
    </submittedName>
</protein>
<dbReference type="EMBL" id="LBMM01015699">
    <property type="protein sequence ID" value="KMQ84706.1"/>
    <property type="molecule type" value="Genomic_DNA"/>
</dbReference>
<evidence type="ECO:0000313" key="2">
    <source>
        <dbReference type="EMBL" id="KMQ84706.1"/>
    </source>
</evidence>
<dbReference type="PaxDb" id="67767-A0A0J7K3G2"/>
<accession>A0A0J7K3G2</accession>
<dbReference type="PANTHER" id="PTHR47331">
    <property type="entry name" value="PHD-TYPE DOMAIN-CONTAINING PROTEIN"/>
    <property type="match status" value="1"/>
</dbReference>
<dbReference type="PANTHER" id="PTHR47331:SF1">
    <property type="entry name" value="GAG-LIKE PROTEIN"/>
    <property type="match status" value="1"/>
</dbReference>
<name>A0A0J7K3G2_LASNI</name>
<dbReference type="Pfam" id="PF17921">
    <property type="entry name" value="Integrase_H2C2"/>
    <property type="match status" value="1"/>
</dbReference>
<organism evidence="2 3">
    <name type="scientific">Lasius niger</name>
    <name type="common">Black garden ant</name>
    <dbReference type="NCBI Taxonomy" id="67767"/>
    <lineage>
        <taxon>Eukaryota</taxon>
        <taxon>Metazoa</taxon>
        <taxon>Ecdysozoa</taxon>
        <taxon>Arthropoda</taxon>
        <taxon>Hexapoda</taxon>
        <taxon>Insecta</taxon>
        <taxon>Pterygota</taxon>
        <taxon>Neoptera</taxon>
        <taxon>Endopterygota</taxon>
        <taxon>Hymenoptera</taxon>
        <taxon>Apocrita</taxon>
        <taxon>Aculeata</taxon>
        <taxon>Formicoidea</taxon>
        <taxon>Formicidae</taxon>
        <taxon>Formicinae</taxon>
        <taxon>Lasius</taxon>
        <taxon>Lasius</taxon>
    </lineage>
</organism>
<evidence type="ECO:0000313" key="3">
    <source>
        <dbReference type="Proteomes" id="UP000036403"/>
    </source>
</evidence>
<sequence length="300" mass="34155">MLLAQLVQHAASVLGLEETPVYLWTDSMVTLGWIQGHPSKWKTYVANRVAEIQRLVPEAHWNHLPGTSNPADCASRGLLPSDLVNHELWWNGPPFLRRSDTHPTISTVMVPADCQAEERVVAMTTTRTEDPEENSLLTRVSSFHRLLRVTAWCLRWLPRGRQAELVLAKDQHQPHKGTPLSAAEINRAEKLWIRWAQTTHFARELKLISNKSKLPDKGTLTCLFPVLDEDGILRVGGRIRHAFLSIDEKHPIILPSQSNLSRLIIDACHRRSLHGGTQLTLSLIRQRFWIPRGRSMVKQH</sequence>
<keyword evidence="3" id="KW-1185">Reference proteome</keyword>
<dbReference type="STRING" id="67767.A0A0J7K3G2"/>
<dbReference type="AlphaFoldDB" id="A0A0J7K3G2"/>
<feature type="non-terminal residue" evidence="2">
    <location>
        <position position="300"/>
    </location>
</feature>
<dbReference type="OrthoDB" id="7552003at2759"/>
<proteinExistence type="predicted"/>
<gene>
    <name evidence="2" type="ORF">RF55_17282</name>
</gene>